<evidence type="ECO:0000313" key="5">
    <source>
        <dbReference type="EMBL" id="CAB5005788.1"/>
    </source>
</evidence>
<name>A0A6J7PKW4_9ZZZZ</name>
<dbReference type="InterPro" id="IPR036271">
    <property type="entry name" value="Tet_transcr_reg_TetR-rel_C_sf"/>
</dbReference>
<dbReference type="PANTHER" id="PTHR30055">
    <property type="entry name" value="HTH-TYPE TRANSCRIPTIONAL REGULATOR RUTR"/>
    <property type="match status" value="1"/>
</dbReference>
<dbReference type="InterPro" id="IPR050109">
    <property type="entry name" value="HTH-type_TetR-like_transc_reg"/>
</dbReference>
<dbReference type="EMBL" id="CAFBPC010000118">
    <property type="protein sequence ID" value="CAB5005788.1"/>
    <property type="molecule type" value="Genomic_DNA"/>
</dbReference>
<gene>
    <name evidence="5" type="ORF">UFOPK4057_00609</name>
</gene>
<evidence type="ECO:0000256" key="3">
    <source>
        <dbReference type="ARBA" id="ARBA00023163"/>
    </source>
</evidence>
<sequence length="191" mass="20850">MPIQKQRLNRATVIDKAMLIADAEGIDAVTLSRIASDAGVKQPALYKHVTGIEELWMLLSLRARDLLVDALSTAIAGTTREHAVLAAAHAWRTFVQEHPGLYSATDRVSSVGDADIELSLTRVVATLTTALDGYELTPAQRAHCARSLRSALHGFCVLEKDDGHPEPYALDNSLTQLVELFIRGIETLEPR</sequence>
<dbReference type="GO" id="GO:0000976">
    <property type="term" value="F:transcription cis-regulatory region binding"/>
    <property type="evidence" value="ECO:0007669"/>
    <property type="project" value="TreeGrafter"/>
</dbReference>
<accession>A0A6J7PKW4</accession>
<evidence type="ECO:0000259" key="4">
    <source>
        <dbReference type="PROSITE" id="PS50977"/>
    </source>
</evidence>
<protein>
    <submittedName>
        <fullName evidence="5">Unannotated protein</fullName>
    </submittedName>
</protein>
<evidence type="ECO:0000256" key="2">
    <source>
        <dbReference type="ARBA" id="ARBA00023125"/>
    </source>
</evidence>
<keyword evidence="1" id="KW-0805">Transcription regulation</keyword>
<dbReference type="SUPFAM" id="SSF48498">
    <property type="entry name" value="Tetracyclin repressor-like, C-terminal domain"/>
    <property type="match status" value="1"/>
</dbReference>
<reference evidence="5" key="1">
    <citation type="submission" date="2020-05" db="EMBL/GenBank/DDBJ databases">
        <authorList>
            <person name="Chiriac C."/>
            <person name="Salcher M."/>
            <person name="Ghai R."/>
            <person name="Kavagutti S V."/>
        </authorList>
    </citation>
    <scope>NUCLEOTIDE SEQUENCE</scope>
</reference>
<dbReference type="GO" id="GO:0003700">
    <property type="term" value="F:DNA-binding transcription factor activity"/>
    <property type="evidence" value="ECO:0007669"/>
    <property type="project" value="TreeGrafter"/>
</dbReference>
<dbReference type="PANTHER" id="PTHR30055:SF234">
    <property type="entry name" value="HTH-TYPE TRANSCRIPTIONAL REGULATOR BETI"/>
    <property type="match status" value="1"/>
</dbReference>
<dbReference type="InterPro" id="IPR025996">
    <property type="entry name" value="MT1864/Rv1816-like_C"/>
</dbReference>
<dbReference type="Pfam" id="PF13305">
    <property type="entry name" value="TetR_C_33"/>
    <property type="match status" value="1"/>
</dbReference>
<dbReference type="SUPFAM" id="SSF46689">
    <property type="entry name" value="Homeodomain-like"/>
    <property type="match status" value="1"/>
</dbReference>
<dbReference type="InterPro" id="IPR009057">
    <property type="entry name" value="Homeodomain-like_sf"/>
</dbReference>
<dbReference type="Gene3D" id="1.10.10.60">
    <property type="entry name" value="Homeodomain-like"/>
    <property type="match status" value="1"/>
</dbReference>
<dbReference type="PROSITE" id="PS50977">
    <property type="entry name" value="HTH_TETR_2"/>
    <property type="match status" value="1"/>
</dbReference>
<organism evidence="5">
    <name type="scientific">freshwater metagenome</name>
    <dbReference type="NCBI Taxonomy" id="449393"/>
    <lineage>
        <taxon>unclassified sequences</taxon>
        <taxon>metagenomes</taxon>
        <taxon>ecological metagenomes</taxon>
    </lineage>
</organism>
<feature type="domain" description="HTH tetR-type" evidence="4">
    <location>
        <begin position="7"/>
        <end position="67"/>
    </location>
</feature>
<dbReference type="AlphaFoldDB" id="A0A6J7PKW4"/>
<dbReference type="Pfam" id="PF00440">
    <property type="entry name" value="TetR_N"/>
    <property type="match status" value="1"/>
</dbReference>
<keyword evidence="2" id="KW-0238">DNA-binding</keyword>
<dbReference type="InterPro" id="IPR001647">
    <property type="entry name" value="HTH_TetR"/>
</dbReference>
<keyword evidence="3" id="KW-0804">Transcription</keyword>
<evidence type="ECO:0000256" key="1">
    <source>
        <dbReference type="ARBA" id="ARBA00023015"/>
    </source>
</evidence>
<proteinExistence type="predicted"/>
<dbReference type="Gene3D" id="1.10.357.10">
    <property type="entry name" value="Tetracycline Repressor, domain 2"/>
    <property type="match status" value="1"/>
</dbReference>